<protein>
    <recommendedName>
        <fullName evidence="2">UBC core domain-containing protein</fullName>
    </recommendedName>
</protein>
<dbReference type="PROSITE" id="PS50127">
    <property type="entry name" value="UBC_2"/>
    <property type="match status" value="1"/>
</dbReference>
<keyword evidence="4" id="KW-1185">Reference proteome</keyword>
<dbReference type="Gene3D" id="3.10.110.10">
    <property type="entry name" value="Ubiquitin Conjugating Enzyme"/>
    <property type="match status" value="1"/>
</dbReference>
<organism evidence="3 4">
    <name type="scientific">Stentor coeruleus</name>
    <dbReference type="NCBI Taxonomy" id="5963"/>
    <lineage>
        <taxon>Eukaryota</taxon>
        <taxon>Sar</taxon>
        <taxon>Alveolata</taxon>
        <taxon>Ciliophora</taxon>
        <taxon>Postciliodesmatophora</taxon>
        <taxon>Heterotrichea</taxon>
        <taxon>Heterotrichida</taxon>
        <taxon>Stentoridae</taxon>
        <taxon>Stentor</taxon>
    </lineage>
</organism>
<feature type="transmembrane region" description="Helical" evidence="1">
    <location>
        <begin position="180"/>
        <end position="200"/>
    </location>
</feature>
<evidence type="ECO:0000313" key="4">
    <source>
        <dbReference type="Proteomes" id="UP000187209"/>
    </source>
</evidence>
<evidence type="ECO:0000256" key="1">
    <source>
        <dbReference type="SAM" id="Phobius"/>
    </source>
</evidence>
<dbReference type="InterPro" id="IPR016135">
    <property type="entry name" value="UBQ-conjugating_enzyme/RWD"/>
</dbReference>
<dbReference type="InterPro" id="IPR000608">
    <property type="entry name" value="UBC"/>
</dbReference>
<proteinExistence type="predicted"/>
<accession>A0A1R2AYQ1</accession>
<dbReference type="PANTHER" id="PTHR24067">
    <property type="entry name" value="UBIQUITIN-CONJUGATING ENZYME E2"/>
    <property type="match status" value="1"/>
</dbReference>
<evidence type="ECO:0000259" key="2">
    <source>
        <dbReference type="PROSITE" id="PS50127"/>
    </source>
</evidence>
<dbReference type="SUPFAM" id="SSF54495">
    <property type="entry name" value="UBC-like"/>
    <property type="match status" value="1"/>
</dbReference>
<comment type="caution">
    <text evidence="3">The sequence shown here is derived from an EMBL/GenBank/DDBJ whole genome shotgun (WGS) entry which is preliminary data.</text>
</comment>
<dbReference type="AlphaFoldDB" id="A0A1R2AYQ1"/>
<dbReference type="InterPro" id="IPR050113">
    <property type="entry name" value="Ub_conjugating_enzyme"/>
</dbReference>
<dbReference type="Proteomes" id="UP000187209">
    <property type="component" value="Unassembled WGS sequence"/>
</dbReference>
<dbReference type="OrthoDB" id="1158011at2759"/>
<keyword evidence="1" id="KW-0472">Membrane</keyword>
<reference evidence="3 4" key="1">
    <citation type="submission" date="2016-11" db="EMBL/GenBank/DDBJ databases">
        <title>The macronuclear genome of Stentor coeruleus: a giant cell with tiny introns.</title>
        <authorList>
            <person name="Slabodnick M."/>
            <person name="Ruby J.G."/>
            <person name="Reiff S.B."/>
            <person name="Swart E.C."/>
            <person name="Gosai S."/>
            <person name="Prabakaran S."/>
            <person name="Witkowska E."/>
            <person name="Larue G.E."/>
            <person name="Fisher S."/>
            <person name="Freeman R.M."/>
            <person name="Gunawardena J."/>
            <person name="Chu W."/>
            <person name="Stover N.A."/>
            <person name="Gregory B.D."/>
            <person name="Nowacki M."/>
            <person name="Derisi J."/>
            <person name="Roy S.W."/>
            <person name="Marshall W.F."/>
            <person name="Sood P."/>
        </authorList>
    </citation>
    <scope>NUCLEOTIDE SEQUENCE [LARGE SCALE GENOMIC DNA]</scope>
    <source>
        <strain evidence="3">WM001</strain>
    </source>
</reference>
<feature type="domain" description="UBC core" evidence="2">
    <location>
        <begin position="2"/>
        <end position="151"/>
    </location>
</feature>
<keyword evidence="1" id="KW-1133">Transmembrane helix</keyword>
<dbReference type="EMBL" id="MPUH01001191">
    <property type="protein sequence ID" value="OMJ69500.1"/>
    <property type="molecule type" value="Genomic_DNA"/>
</dbReference>
<sequence>MAARNRLEKEYISIIKEPIPLAIAVPDPNDWLIWHFVIYGLSGVYSGGYYYGKLKFPYSYPLSPPSMELITPNGRFIPNATICTTMSNYHPEEWSPAWTTRTIITALISYMLSEESSVGTLRASSNTRKKLATESKSFNLSNDEFLRVFSDYIPQLFPEENLSALENQTWYYKMNPLKKIISYEILGISAVLLIAIIYIAKNK</sequence>
<gene>
    <name evidence="3" type="ORF">SteCoe_32775</name>
</gene>
<evidence type="ECO:0000313" key="3">
    <source>
        <dbReference type="EMBL" id="OMJ69500.1"/>
    </source>
</evidence>
<dbReference type="SMART" id="SM00212">
    <property type="entry name" value="UBCc"/>
    <property type="match status" value="1"/>
</dbReference>
<dbReference type="Pfam" id="PF00179">
    <property type="entry name" value="UQ_con"/>
    <property type="match status" value="1"/>
</dbReference>
<keyword evidence="1" id="KW-0812">Transmembrane</keyword>
<feature type="transmembrane region" description="Helical" evidence="1">
    <location>
        <begin position="31"/>
        <end position="51"/>
    </location>
</feature>
<name>A0A1R2AYQ1_9CILI</name>